<comment type="caution">
    <text evidence="1">The sequence shown here is derived from an EMBL/GenBank/DDBJ whole genome shotgun (WGS) entry which is preliminary data.</text>
</comment>
<evidence type="ECO:0000313" key="2">
    <source>
        <dbReference type="Proteomes" id="UP000228497"/>
    </source>
</evidence>
<sequence length="381" mass="41185">MANYGGYYFTDQEIVQLSTDKLVSLYAGPEFPWLTIPEIGDSTGDIFHHWTDDPEGLVSTMLNMSGGMTGGSTTETITVDDTTAYIAGNRIVFQQNTVAAQMARITSITNSTEMVVAAMSGNLLAHDDNTTISLAGDYVKYGDSVLQPLGLPTRVTNAIEQVSVVSDIPANVAKARGLAGDSLEAYLTRRATMEFKQKLSMSSLFGVKIDADATSGYGNMNGVVNLIPSANKSTSTAWGKPAFRSFVTALKKRTAFPAKAGIMLVNAQMVDKLYSLDDASTGISQRDTDKPIEQLVVAGVTFKIVEEMCLNNYFPSTKEAAIILTPMAGGRPLIRIARCAIEGEGKPRDVLKQQLKYQLQVAEFATVQLKDSYRHGVWVSS</sequence>
<evidence type="ECO:0000313" key="1">
    <source>
        <dbReference type="EMBL" id="PIV87048.1"/>
    </source>
</evidence>
<reference evidence="2" key="1">
    <citation type="submission" date="2017-09" db="EMBL/GenBank/DDBJ databases">
        <title>Depth-based differentiation of microbial function through sediment-hosted aquifers and enrichment of novel symbionts in the deep terrestrial subsurface.</title>
        <authorList>
            <person name="Probst A.J."/>
            <person name="Ladd B."/>
            <person name="Jarett J.K."/>
            <person name="Geller-Mcgrath D.E."/>
            <person name="Sieber C.M.K."/>
            <person name="Emerson J.B."/>
            <person name="Anantharaman K."/>
            <person name="Thomas B.C."/>
            <person name="Malmstrom R."/>
            <person name="Stieglmeier M."/>
            <person name="Klingl A."/>
            <person name="Woyke T."/>
            <person name="Ryan C.M."/>
            <person name="Banfield J.F."/>
        </authorList>
    </citation>
    <scope>NUCLEOTIDE SEQUENCE [LARGE SCALE GENOMIC DNA]</scope>
</reference>
<name>A0A2M7FDT8_9BACT</name>
<dbReference type="AlphaFoldDB" id="A0A2M7FDT8"/>
<protein>
    <submittedName>
        <fullName evidence="1">Uncharacterized protein</fullName>
    </submittedName>
</protein>
<accession>A0A2M7FDT8</accession>
<proteinExistence type="predicted"/>
<dbReference type="EMBL" id="PFFD01000081">
    <property type="protein sequence ID" value="PIV87048.1"/>
    <property type="molecule type" value="Genomic_DNA"/>
</dbReference>
<gene>
    <name evidence="1" type="ORF">COW49_01805</name>
</gene>
<organism evidence="1 2">
    <name type="scientific">Candidatus Kaiserbacteria bacterium CG17_big_fil_post_rev_8_21_14_2_50_51_7</name>
    <dbReference type="NCBI Taxonomy" id="1974613"/>
    <lineage>
        <taxon>Bacteria</taxon>
        <taxon>Candidatus Kaiseribacteriota</taxon>
    </lineage>
</organism>
<dbReference type="Proteomes" id="UP000228497">
    <property type="component" value="Unassembled WGS sequence"/>
</dbReference>